<keyword evidence="2" id="KW-1133">Transmembrane helix</keyword>
<evidence type="ECO:0000256" key="1">
    <source>
        <dbReference type="SAM" id="MobiDB-lite"/>
    </source>
</evidence>
<name>V4AWR2_LOTGI</name>
<dbReference type="OrthoDB" id="6162765at2759"/>
<feature type="region of interest" description="Disordered" evidence="1">
    <location>
        <begin position="258"/>
        <end position="278"/>
    </location>
</feature>
<evidence type="ECO:0000256" key="2">
    <source>
        <dbReference type="SAM" id="Phobius"/>
    </source>
</evidence>
<dbReference type="EMBL" id="KB201037">
    <property type="protein sequence ID" value="ESO99455.1"/>
    <property type="molecule type" value="Genomic_DNA"/>
</dbReference>
<dbReference type="HOGENOM" id="CLU_724212_0_0_1"/>
<feature type="compositionally biased region" description="Polar residues" evidence="1">
    <location>
        <begin position="258"/>
        <end position="277"/>
    </location>
</feature>
<accession>V4AWR2</accession>
<proteinExistence type="predicted"/>
<dbReference type="KEGG" id="lgi:LOTGIDRAFT_158539"/>
<keyword evidence="4" id="KW-1185">Reference proteome</keyword>
<organism evidence="3 4">
    <name type="scientific">Lottia gigantea</name>
    <name type="common">Giant owl limpet</name>
    <dbReference type="NCBI Taxonomy" id="225164"/>
    <lineage>
        <taxon>Eukaryota</taxon>
        <taxon>Metazoa</taxon>
        <taxon>Spiralia</taxon>
        <taxon>Lophotrochozoa</taxon>
        <taxon>Mollusca</taxon>
        <taxon>Gastropoda</taxon>
        <taxon>Patellogastropoda</taxon>
        <taxon>Lottioidea</taxon>
        <taxon>Lottiidae</taxon>
        <taxon>Lottia</taxon>
    </lineage>
</organism>
<dbReference type="AlphaFoldDB" id="V4AWR2"/>
<feature type="transmembrane region" description="Helical" evidence="2">
    <location>
        <begin position="12"/>
        <end position="32"/>
    </location>
</feature>
<protein>
    <submittedName>
        <fullName evidence="3">Uncharacterized protein</fullName>
    </submittedName>
</protein>
<dbReference type="PROSITE" id="PS51257">
    <property type="entry name" value="PROKAR_LIPOPROTEIN"/>
    <property type="match status" value="1"/>
</dbReference>
<dbReference type="GeneID" id="20237787"/>
<dbReference type="Proteomes" id="UP000030746">
    <property type="component" value="Unassembled WGS sequence"/>
</dbReference>
<evidence type="ECO:0000313" key="3">
    <source>
        <dbReference type="EMBL" id="ESO99455.1"/>
    </source>
</evidence>
<keyword evidence="2" id="KW-0472">Membrane</keyword>
<sequence length="382" mass="43131">MERYCGLVKTIFLVIFLYFISVSCVDSFVWYGDHRHLFNQFKHEAQHTLPQPEHTDPTPFPFTFWRKRKRTSLQTQIFSNTKPKLRKLFIKDARLTKLSKIEKLLKSKVKSQSSKIDEGSPSVPYFKKYSKSKHTATKLLHQNYHKTNIPHLASGLLIDGTFYEINSQIGDSPKVAVFSNLLKTSDSDDEQRVIEDFEFPNLKSSQSAALKNTKQVKASDMSDDVKWYAPEKLDAAIQADKGNHQLFADGSRTLNSYVPSVESDSNTGQLGPENTRSASHDVAFGGFDSFLQDQSSQSFSDSTFDDLGPSGNTGFIGGGFDMDGSHCYDIDTRTCSTDRDCSCYGFYHCSINKCHLLDNLDVESDSDSTPIGTWYDEPRAFK</sequence>
<gene>
    <name evidence="3" type="ORF">LOTGIDRAFT_158539</name>
</gene>
<evidence type="ECO:0000313" key="4">
    <source>
        <dbReference type="Proteomes" id="UP000030746"/>
    </source>
</evidence>
<dbReference type="CTD" id="20237787"/>
<keyword evidence="2" id="KW-0812">Transmembrane</keyword>
<reference evidence="3 4" key="1">
    <citation type="journal article" date="2013" name="Nature">
        <title>Insights into bilaterian evolution from three spiralian genomes.</title>
        <authorList>
            <person name="Simakov O."/>
            <person name="Marletaz F."/>
            <person name="Cho S.J."/>
            <person name="Edsinger-Gonzales E."/>
            <person name="Havlak P."/>
            <person name="Hellsten U."/>
            <person name="Kuo D.H."/>
            <person name="Larsson T."/>
            <person name="Lv J."/>
            <person name="Arendt D."/>
            <person name="Savage R."/>
            <person name="Osoegawa K."/>
            <person name="de Jong P."/>
            <person name="Grimwood J."/>
            <person name="Chapman J.A."/>
            <person name="Shapiro H."/>
            <person name="Aerts A."/>
            <person name="Otillar R.P."/>
            <person name="Terry A.Y."/>
            <person name="Boore J.L."/>
            <person name="Grigoriev I.V."/>
            <person name="Lindberg D.R."/>
            <person name="Seaver E.C."/>
            <person name="Weisblat D.A."/>
            <person name="Putnam N.H."/>
            <person name="Rokhsar D.S."/>
        </authorList>
    </citation>
    <scope>NUCLEOTIDE SEQUENCE [LARGE SCALE GENOMIC DNA]</scope>
</reference>
<dbReference type="RefSeq" id="XP_009049942.1">
    <property type="nucleotide sequence ID" value="XM_009051694.1"/>
</dbReference>